<reference evidence="2" key="2">
    <citation type="submission" date="2015-04" db="EMBL/GenBank/DDBJ databases">
        <title>Genome sequence of Mycobacterium arupense strain GUC1.</title>
        <authorList>
            <person name="Greninger A.L."/>
            <person name="Cunningham G."/>
            <person name="Chiu C.Y."/>
            <person name="Miller S."/>
        </authorList>
    </citation>
    <scope>NUCLEOTIDE SEQUENCE</scope>
    <source>
        <strain evidence="2">GUC1</strain>
    </source>
</reference>
<dbReference type="SUPFAM" id="SSF140459">
    <property type="entry name" value="PE/PPE dimer-like"/>
    <property type="match status" value="1"/>
</dbReference>
<name>A0A0F5MVR6_9MYCO</name>
<evidence type="ECO:0000313" key="3">
    <source>
        <dbReference type="EMBL" id="OQZ91485.1"/>
    </source>
</evidence>
<dbReference type="Proteomes" id="UP000192327">
    <property type="component" value="Unassembled WGS sequence"/>
</dbReference>
<feature type="domain" description="PE" evidence="1">
    <location>
        <begin position="4"/>
        <end position="91"/>
    </location>
</feature>
<evidence type="ECO:0000313" key="2">
    <source>
        <dbReference type="EMBL" id="KKB98776.1"/>
    </source>
</evidence>
<proteinExistence type="predicted"/>
<dbReference type="RefSeq" id="WP_046189993.1">
    <property type="nucleotide sequence ID" value="NZ_JACKUJ010000039.1"/>
</dbReference>
<gene>
    <name evidence="3" type="ORF">BST15_19910</name>
    <name evidence="2" type="ORF">WR43_12895</name>
</gene>
<reference evidence="4" key="1">
    <citation type="submission" date="2015-04" db="EMBL/GenBank/DDBJ databases">
        <title>Genome sequence of Mycobacterium arupense GUC1.</title>
        <authorList>
            <person name="Greninger A.L."/>
            <person name="Cunningham G."/>
            <person name="Chiu C.Y."/>
            <person name="Miller S."/>
        </authorList>
    </citation>
    <scope>NUCLEOTIDE SEQUENCE [LARGE SCALE GENOMIC DNA]</scope>
    <source>
        <strain evidence="4">GUC1</strain>
    </source>
</reference>
<evidence type="ECO:0000259" key="1">
    <source>
        <dbReference type="Pfam" id="PF00934"/>
    </source>
</evidence>
<dbReference type="EMBL" id="LASW01000057">
    <property type="protein sequence ID" value="KKB98776.1"/>
    <property type="molecule type" value="Genomic_DNA"/>
</dbReference>
<dbReference type="AlphaFoldDB" id="A0A0F5MVR6"/>
<accession>A0A0F5MVR6</accession>
<evidence type="ECO:0000313" key="5">
    <source>
        <dbReference type="Proteomes" id="UP000192327"/>
    </source>
</evidence>
<dbReference type="Proteomes" id="UP000034416">
    <property type="component" value="Unassembled WGS sequence"/>
</dbReference>
<sequence length="100" mass="9636">MVFVTAQPDTLAAAAGKLAGIGSPIAAAKNATAVTPTSGVVPAAADEISARAAAQFAAHAQLYQTVSVQAAAIDQQLVATLGTSAGSYAVTKPAIAAATN</sequence>
<dbReference type="InterPro" id="IPR038332">
    <property type="entry name" value="PPE_sf"/>
</dbReference>
<reference evidence="3 5" key="3">
    <citation type="submission" date="2016-12" db="EMBL/GenBank/DDBJ databases">
        <title>The new phylogeny of genus Mycobacterium.</title>
        <authorList>
            <person name="Tortoli E."/>
            <person name="Trovato A."/>
            <person name="Cirillo D.M."/>
        </authorList>
    </citation>
    <scope>NUCLEOTIDE SEQUENCE [LARGE SCALE GENOMIC DNA]</scope>
    <source>
        <strain evidence="3 5">DSM 44942</strain>
    </source>
</reference>
<protein>
    <submittedName>
        <fullName evidence="2">PE family protein</fullName>
    </submittedName>
</protein>
<dbReference type="STRING" id="342002.BST15_19910"/>
<dbReference type="InterPro" id="IPR000084">
    <property type="entry name" value="PE-PGRS_N"/>
</dbReference>
<dbReference type="Gene3D" id="1.10.287.850">
    <property type="entry name" value="HP0062-like domain"/>
    <property type="match status" value="1"/>
</dbReference>
<dbReference type="Pfam" id="PF00934">
    <property type="entry name" value="PE"/>
    <property type="match status" value="1"/>
</dbReference>
<dbReference type="PATRIC" id="fig|342002.3.peg.2992"/>
<dbReference type="EMBL" id="MVHH01000077">
    <property type="protein sequence ID" value="OQZ91485.1"/>
    <property type="molecule type" value="Genomic_DNA"/>
</dbReference>
<organism evidence="2 4">
    <name type="scientific">Mycolicibacter arupensis</name>
    <dbReference type="NCBI Taxonomy" id="342002"/>
    <lineage>
        <taxon>Bacteria</taxon>
        <taxon>Bacillati</taxon>
        <taxon>Actinomycetota</taxon>
        <taxon>Actinomycetes</taxon>
        <taxon>Mycobacteriales</taxon>
        <taxon>Mycobacteriaceae</taxon>
        <taxon>Mycolicibacter</taxon>
    </lineage>
</organism>
<comment type="caution">
    <text evidence="2">The sequence shown here is derived from an EMBL/GenBank/DDBJ whole genome shotgun (WGS) entry which is preliminary data.</text>
</comment>
<evidence type="ECO:0000313" key="4">
    <source>
        <dbReference type="Proteomes" id="UP000034416"/>
    </source>
</evidence>
<keyword evidence="5" id="KW-1185">Reference proteome</keyword>